<reference evidence="6 7" key="1">
    <citation type="journal article" date="2014" name="BMC Genomics">
        <title>Genome sequencing of four Aureobasidium pullulans varieties: biotechnological potential, stress tolerance, and description of new species.</title>
        <authorList>
            <person name="Gostin Ar C."/>
            <person name="Ohm R.A."/>
            <person name="Kogej T."/>
            <person name="Sonjak S."/>
            <person name="Turk M."/>
            <person name="Zajc J."/>
            <person name="Zalar P."/>
            <person name="Grube M."/>
            <person name="Sun H."/>
            <person name="Han J."/>
            <person name="Sharma A."/>
            <person name="Chiniquy J."/>
            <person name="Ngan C.Y."/>
            <person name="Lipzen A."/>
            <person name="Barry K."/>
            <person name="Grigoriev I.V."/>
            <person name="Gunde-Cimerman N."/>
        </authorList>
    </citation>
    <scope>NUCLEOTIDE SEQUENCE [LARGE SCALE GENOMIC DNA]</scope>
    <source>
        <strain evidence="6 7">CBS 110374</strain>
    </source>
</reference>
<dbReference type="PROSITE" id="PS51635">
    <property type="entry name" value="PNPLA"/>
    <property type="match status" value="1"/>
</dbReference>
<evidence type="ECO:0000259" key="5">
    <source>
        <dbReference type="PROSITE" id="PS51635"/>
    </source>
</evidence>
<feature type="active site" description="Proton acceptor" evidence="4">
    <location>
        <position position="169"/>
    </location>
</feature>
<dbReference type="GO" id="GO:0046486">
    <property type="term" value="P:glycerolipid metabolic process"/>
    <property type="evidence" value="ECO:0007669"/>
    <property type="project" value="UniProtKB-ARBA"/>
</dbReference>
<organism evidence="6 7">
    <name type="scientific">Aureobasidium melanogenum (strain CBS 110374)</name>
    <name type="common">Aureobasidium pullulans var. melanogenum</name>
    <dbReference type="NCBI Taxonomy" id="1043003"/>
    <lineage>
        <taxon>Eukaryota</taxon>
        <taxon>Fungi</taxon>
        <taxon>Dikarya</taxon>
        <taxon>Ascomycota</taxon>
        <taxon>Pezizomycotina</taxon>
        <taxon>Dothideomycetes</taxon>
        <taxon>Dothideomycetidae</taxon>
        <taxon>Dothideales</taxon>
        <taxon>Saccotheciaceae</taxon>
        <taxon>Aureobasidium</taxon>
    </lineage>
</organism>
<evidence type="ECO:0000313" key="6">
    <source>
        <dbReference type="EMBL" id="KEQ57842.1"/>
    </source>
</evidence>
<dbReference type="InterPro" id="IPR002641">
    <property type="entry name" value="PNPLA_dom"/>
</dbReference>
<name>A0A074VJP5_AURM1</name>
<gene>
    <name evidence="6" type="ORF">M437DRAFT_89139</name>
</gene>
<dbReference type="GO" id="GO:0016020">
    <property type="term" value="C:membrane"/>
    <property type="evidence" value="ECO:0007669"/>
    <property type="project" value="TreeGrafter"/>
</dbReference>
<feature type="short sequence motif" description="GXSXG" evidence="4">
    <location>
        <begin position="3"/>
        <end position="7"/>
    </location>
</feature>
<keyword evidence="1 4" id="KW-0378">Hydrolase</keyword>
<evidence type="ECO:0000256" key="1">
    <source>
        <dbReference type="ARBA" id="ARBA00022801"/>
    </source>
</evidence>
<dbReference type="Gene3D" id="3.40.1090.10">
    <property type="entry name" value="Cytosolic phospholipase A2 catalytic domain"/>
    <property type="match status" value="1"/>
</dbReference>
<accession>A0A074VJP5</accession>
<dbReference type="GO" id="GO:0016042">
    <property type="term" value="P:lipid catabolic process"/>
    <property type="evidence" value="ECO:0007669"/>
    <property type="project" value="UniProtKB-UniRule"/>
</dbReference>
<dbReference type="PANTHER" id="PTHR24185:SF1">
    <property type="entry name" value="CALCIUM-INDEPENDENT PHOSPHOLIPASE A2-GAMMA"/>
    <property type="match status" value="1"/>
</dbReference>
<feature type="active site" description="Nucleophile" evidence="4">
    <location>
        <position position="5"/>
    </location>
</feature>
<dbReference type="HOGENOM" id="CLU_003059_0_1_1"/>
<sequence length="419" mass="46597">MVGSSIGGICALGLGTRKWSLEECRMKFLKFSEQIFAPKSCFGRLLSRITGGWFAILSNVAKLIFFDSIYDSAPIETILQESFGEASLMIQSDLEHPTKVAVVVNQASTSGPTVFANYNKSRHSKNGAYMWPAMDSLYRSLKIWEVARATSAAPGFWDTITLLGSAYQDGGLSHNNPSAIAISEANVLASSRNADSLIVSVGCGRLFTAPLSKMSVFRRYIKVFEETLDAERQHEVVAMLTPERSGSLVRLNPRLDMEEVSLDEQSSISSLDDAVQSMLISGSSAAKMFSDECKAAARRLIASLFYFELGHKMVRREATDQNQQTGVIKTRLTKDEFKAFKQGYPEVKFRVKDLMFDTSISTEVKLWSSSRDTQFKVELVHPSWTQQISGSPFTIAQLREAQADYLPVVLRNGRKRKRG</sequence>
<evidence type="ECO:0000313" key="7">
    <source>
        <dbReference type="Proteomes" id="UP000030672"/>
    </source>
</evidence>
<dbReference type="GO" id="GO:0006631">
    <property type="term" value="P:fatty acid metabolic process"/>
    <property type="evidence" value="ECO:0007669"/>
    <property type="project" value="TreeGrafter"/>
</dbReference>
<dbReference type="GO" id="GO:0004620">
    <property type="term" value="F:phospholipase activity"/>
    <property type="evidence" value="ECO:0007669"/>
    <property type="project" value="TreeGrafter"/>
</dbReference>
<dbReference type="STRING" id="1043003.A0A074VJP5"/>
<keyword evidence="7" id="KW-1185">Reference proteome</keyword>
<evidence type="ECO:0000256" key="4">
    <source>
        <dbReference type="PROSITE-ProRule" id="PRU01161"/>
    </source>
</evidence>
<dbReference type="SUPFAM" id="SSF52151">
    <property type="entry name" value="FabD/lysophospholipase-like"/>
    <property type="match status" value="1"/>
</dbReference>
<feature type="short sequence motif" description="DGA/G" evidence="4">
    <location>
        <begin position="169"/>
        <end position="171"/>
    </location>
</feature>
<keyword evidence="3 4" id="KW-0443">Lipid metabolism</keyword>
<dbReference type="PANTHER" id="PTHR24185">
    <property type="entry name" value="CALCIUM-INDEPENDENT PHOSPHOLIPASE A2-GAMMA"/>
    <property type="match status" value="1"/>
</dbReference>
<proteinExistence type="predicted"/>
<dbReference type="Pfam" id="PF01734">
    <property type="entry name" value="Patatin"/>
    <property type="match status" value="1"/>
</dbReference>
<evidence type="ECO:0000256" key="3">
    <source>
        <dbReference type="ARBA" id="ARBA00023098"/>
    </source>
</evidence>
<comment type="caution">
    <text evidence="4">Lacks conserved residue(s) required for the propagation of feature annotation.</text>
</comment>
<feature type="domain" description="PNPLA" evidence="5">
    <location>
        <begin position="1"/>
        <end position="182"/>
    </location>
</feature>
<dbReference type="EMBL" id="KL584868">
    <property type="protein sequence ID" value="KEQ57842.1"/>
    <property type="molecule type" value="Genomic_DNA"/>
</dbReference>
<evidence type="ECO:0000256" key="2">
    <source>
        <dbReference type="ARBA" id="ARBA00022963"/>
    </source>
</evidence>
<protein>
    <submittedName>
        <fullName evidence="6">FabD/lysophospholipase-like protein</fullName>
    </submittedName>
</protein>
<dbReference type="Proteomes" id="UP000030672">
    <property type="component" value="Unassembled WGS sequence"/>
</dbReference>
<dbReference type="AlphaFoldDB" id="A0A074VJP5"/>
<dbReference type="RefSeq" id="XP_040874866.1">
    <property type="nucleotide sequence ID" value="XM_041028978.1"/>
</dbReference>
<dbReference type="GeneID" id="63922351"/>
<dbReference type="InterPro" id="IPR016035">
    <property type="entry name" value="Acyl_Trfase/lysoPLipase"/>
</dbReference>
<keyword evidence="2 4" id="KW-0442">Lipid degradation</keyword>